<dbReference type="Proteomes" id="UP000664081">
    <property type="component" value="Unassembled WGS sequence"/>
</dbReference>
<keyword evidence="1" id="KW-1133">Transmembrane helix</keyword>
<feature type="transmembrane region" description="Helical" evidence="1">
    <location>
        <begin position="109"/>
        <end position="135"/>
    </location>
</feature>
<dbReference type="EMBL" id="PZHR01000016">
    <property type="protein sequence ID" value="PTK59723.1"/>
    <property type="molecule type" value="Genomic_DNA"/>
</dbReference>
<feature type="transmembrane region" description="Helical" evidence="1">
    <location>
        <begin position="12"/>
        <end position="34"/>
    </location>
</feature>
<accession>A0A291JJI1</accession>
<gene>
    <name evidence="3" type="ORF">BUZ61_04610</name>
    <name evidence="2" type="ORF">J3T88_11975</name>
    <name evidence="4" type="ORF">NCTC13834_01015</name>
</gene>
<dbReference type="EMBL" id="JAFNLT010000011">
    <property type="protein sequence ID" value="MBO1228016.1"/>
    <property type="molecule type" value="Genomic_DNA"/>
</dbReference>
<dbReference type="Proteomes" id="UP000240400">
    <property type="component" value="Unassembled WGS sequence"/>
</dbReference>
<dbReference type="Pfam" id="PF11667">
    <property type="entry name" value="DUF3267"/>
    <property type="match status" value="1"/>
</dbReference>
<protein>
    <submittedName>
        <fullName evidence="3">DUF3267 domain-containing protein</fullName>
    </submittedName>
    <submittedName>
        <fullName evidence="4">Permease</fullName>
    </submittedName>
</protein>
<dbReference type="InterPro" id="IPR021683">
    <property type="entry name" value="DUF3267"/>
</dbReference>
<proteinExistence type="predicted"/>
<sequence>MFKIDLFSNKKLLEGFLLFQFTVVMISILLSYKFAYLFASVIEQNILFNLIYGILGFTVIYLLHELVHNLMFRLLSKGQKPTYRIKYGLIKSHMPQVYFKKWQYSMIMLAPLLIITLILFTLFSVATYSSIIFIASFHIGYCVRDIYLLSGVLNANVQYIEDTEDGIIYFTQNPSNQLQTDTKS</sequence>
<keyword evidence="7" id="KW-1185">Reference proteome</keyword>
<evidence type="ECO:0000313" key="4">
    <source>
        <dbReference type="EMBL" id="SUM54711.1"/>
    </source>
</evidence>
<evidence type="ECO:0000313" key="3">
    <source>
        <dbReference type="EMBL" id="PTK59723.1"/>
    </source>
</evidence>
<keyword evidence="1" id="KW-0472">Membrane</keyword>
<feature type="transmembrane region" description="Helical" evidence="1">
    <location>
        <begin position="46"/>
        <end position="63"/>
    </location>
</feature>
<reference evidence="3" key="2">
    <citation type="submission" date="2018-03" db="EMBL/GenBank/DDBJ databases">
        <authorList>
            <person name="Keele B.F."/>
        </authorList>
    </citation>
    <scope>NUCLEOTIDE SEQUENCE</scope>
    <source>
        <strain evidence="3">SNUC 4337</strain>
    </source>
</reference>
<evidence type="ECO:0000313" key="5">
    <source>
        <dbReference type="Proteomes" id="UP000240400"/>
    </source>
</evidence>
<reference evidence="2 7" key="4">
    <citation type="submission" date="2021-03" db="EMBL/GenBank/DDBJ databases">
        <title>Staphylococci and Mammaliicocci in bats.</title>
        <authorList>
            <person name="Fountain K."/>
        </authorList>
    </citation>
    <scope>NUCLEOTIDE SEQUENCE [LARGE SCALE GENOMIC DNA]</scope>
    <source>
        <strain evidence="2 7">18_1_E_SW</strain>
    </source>
</reference>
<reference evidence="4 6" key="3">
    <citation type="submission" date="2018-06" db="EMBL/GenBank/DDBJ databases">
        <authorList>
            <consortium name="Pathogen Informatics"/>
            <person name="Doyle S."/>
        </authorList>
    </citation>
    <scope>NUCLEOTIDE SEQUENCE [LARGE SCALE GENOMIC DNA]</scope>
    <source>
        <strain evidence="4 6">NCTC13834</strain>
    </source>
</reference>
<dbReference type="AlphaFoldDB" id="A0A291JJI1"/>
<dbReference type="GeneID" id="66776423"/>
<evidence type="ECO:0000256" key="1">
    <source>
        <dbReference type="SAM" id="Phobius"/>
    </source>
</evidence>
<dbReference type="Proteomes" id="UP000254412">
    <property type="component" value="Unassembled WGS sequence"/>
</dbReference>
<dbReference type="OrthoDB" id="2402052at2"/>
<evidence type="ECO:0000313" key="6">
    <source>
        <dbReference type="Proteomes" id="UP000254412"/>
    </source>
</evidence>
<dbReference type="EMBL" id="UHDS01000001">
    <property type="protein sequence ID" value="SUM54711.1"/>
    <property type="molecule type" value="Genomic_DNA"/>
</dbReference>
<dbReference type="KEGG" id="snl:BJD96_04895"/>
<reference evidence="3 5" key="1">
    <citation type="journal article" date="2016" name="Front. Microbiol.">
        <title>Comprehensive Phylogenetic Analysis of Bovine Non-aureus Staphylococci Species Based on Whole-Genome Sequencing.</title>
        <authorList>
            <person name="Naushad S."/>
            <person name="Barkema H.W."/>
            <person name="Luby C."/>
            <person name="Condas L.A."/>
            <person name="Nobrega D.B."/>
            <person name="Carson D.A."/>
            <person name="De Buck J."/>
        </authorList>
    </citation>
    <scope>NUCLEOTIDE SEQUENCE [LARGE SCALE GENOMIC DNA]</scope>
    <source>
        <strain evidence="3 5">SNUC 4337</strain>
    </source>
</reference>
<name>A0A291JJI1_9STAP</name>
<evidence type="ECO:0000313" key="7">
    <source>
        <dbReference type="Proteomes" id="UP000664081"/>
    </source>
</evidence>
<keyword evidence="1" id="KW-0812">Transmembrane</keyword>
<organism evidence="3 5">
    <name type="scientific">Staphylococcus nepalensis</name>
    <dbReference type="NCBI Taxonomy" id="214473"/>
    <lineage>
        <taxon>Bacteria</taxon>
        <taxon>Bacillati</taxon>
        <taxon>Bacillota</taxon>
        <taxon>Bacilli</taxon>
        <taxon>Bacillales</taxon>
        <taxon>Staphylococcaceae</taxon>
        <taxon>Staphylococcus</taxon>
    </lineage>
</organism>
<evidence type="ECO:0000313" key="2">
    <source>
        <dbReference type="EMBL" id="MBO1228016.1"/>
    </source>
</evidence>
<dbReference type="RefSeq" id="WP_096808910.1">
    <property type="nucleotide sequence ID" value="NZ_BMCF01000009.1"/>
</dbReference>